<feature type="region of interest" description="Disordered" evidence="1">
    <location>
        <begin position="36"/>
        <end position="79"/>
    </location>
</feature>
<evidence type="ECO:0000313" key="2">
    <source>
        <dbReference type="EMBL" id="CAI4010400.1"/>
    </source>
</evidence>
<organism evidence="2">
    <name type="scientific">Cladocopium goreaui</name>
    <dbReference type="NCBI Taxonomy" id="2562237"/>
    <lineage>
        <taxon>Eukaryota</taxon>
        <taxon>Sar</taxon>
        <taxon>Alveolata</taxon>
        <taxon>Dinophyceae</taxon>
        <taxon>Suessiales</taxon>
        <taxon>Symbiodiniaceae</taxon>
        <taxon>Cladocopium</taxon>
    </lineage>
</organism>
<dbReference type="AlphaFoldDB" id="A0A9P1DHS8"/>
<evidence type="ECO:0000313" key="4">
    <source>
        <dbReference type="Proteomes" id="UP001152797"/>
    </source>
</evidence>
<dbReference type="EMBL" id="CAMXCT030004791">
    <property type="protein sequence ID" value="CAL4797712.1"/>
    <property type="molecule type" value="Genomic_DNA"/>
</dbReference>
<comment type="caution">
    <text evidence="2">The sequence shown here is derived from an EMBL/GenBank/DDBJ whole genome shotgun (WGS) entry which is preliminary data.</text>
</comment>
<protein>
    <submittedName>
        <fullName evidence="2">Uncharacterized protein</fullName>
    </submittedName>
</protein>
<evidence type="ECO:0000313" key="3">
    <source>
        <dbReference type="EMBL" id="CAL1163775.1"/>
    </source>
</evidence>
<dbReference type="Proteomes" id="UP001152797">
    <property type="component" value="Unassembled WGS sequence"/>
</dbReference>
<reference evidence="2" key="1">
    <citation type="submission" date="2022-10" db="EMBL/GenBank/DDBJ databases">
        <authorList>
            <person name="Chen Y."/>
            <person name="Dougan E. K."/>
            <person name="Chan C."/>
            <person name="Rhodes N."/>
            <person name="Thang M."/>
        </authorList>
    </citation>
    <scope>NUCLEOTIDE SEQUENCE</scope>
</reference>
<evidence type="ECO:0000256" key="1">
    <source>
        <dbReference type="SAM" id="MobiDB-lite"/>
    </source>
</evidence>
<dbReference type="EMBL" id="CAMXCT010004791">
    <property type="protein sequence ID" value="CAI4010400.1"/>
    <property type="molecule type" value="Genomic_DNA"/>
</dbReference>
<proteinExistence type="predicted"/>
<accession>A0A9P1DHS8</accession>
<dbReference type="EMBL" id="CAMXCT020004791">
    <property type="protein sequence ID" value="CAL1163775.1"/>
    <property type="molecule type" value="Genomic_DNA"/>
</dbReference>
<reference evidence="3" key="2">
    <citation type="submission" date="2024-04" db="EMBL/GenBank/DDBJ databases">
        <authorList>
            <person name="Chen Y."/>
            <person name="Shah S."/>
            <person name="Dougan E. K."/>
            <person name="Thang M."/>
            <person name="Chan C."/>
        </authorList>
    </citation>
    <scope>NUCLEOTIDE SEQUENCE [LARGE SCALE GENOMIC DNA]</scope>
</reference>
<sequence length="79" mass="9400">MHLDRQLLGALLVLYCDELQLTNESDTLRAPLWEKAQKEKLGDTAEKKEETNARERRKDRENGKHEEKSRARDKDHKER</sequence>
<keyword evidence="4" id="KW-1185">Reference proteome</keyword>
<name>A0A9P1DHS8_9DINO</name>
<gene>
    <name evidence="2" type="ORF">C1SCF055_LOCUS35670</name>
</gene>